<proteinExistence type="predicted"/>
<name>A0A914BUQ8_9BILA</name>
<reference evidence="8" key="1">
    <citation type="submission" date="2022-11" db="UniProtKB">
        <authorList>
            <consortium name="WormBaseParasite"/>
        </authorList>
    </citation>
    <scope>IDENTIFICATION</scope>
</reference>
<dbReference type="PROSITE" id="PS50913">
    <property type="entry name" value="GRIP"/>
    <property type="match status" value="1"/>
</dbReference>
<feature type="coiled-coil region" evidence="4">
    <location>
        <begin position="231"/>
        <end position="258"/>
    </location>
</feature>
<feature type="region of interest" description="Disordered" evidence="5">
    <location>
        <begin position="1345"/>
        <end position="1380"/>
    </location>
</feature>
<feature type="compositionally biased region" description="Low complexity" evidence="5">
    <location>
        <begin position="649"/>
        <end position="662"/>
    </location>
</feature>
<keyword evidence="2" id="KW-0333">Golgi apparatus</keyword>
<feature type="compositionally biased region" description="Polar residues" evidence="5">
    <location>
        <begin position="1345"/>
        <end position="1361"/>
    </location>
</feature>
<dbReference type="PANTHER" id="PTHR18921">
    <property type="entry name" value="MYOSIN HEAVY CHAIN - RELATED"/>
    <property type="match status" value="1"/>
</dbReference>
<feature type="domain" description="GRIP" evidence="6">
    <location>
        <begin position="1241"/>
        <end position="1290"/>
    </location>
</feature>
<evidence type="ECO:0000256" key="3">
    <source>
        <dbReference type="ARBA" id="ARBA00023054"/>
    </source>
</evidence>
<feature type="coiled-coil region" evidence="4">
    <location>
        <begin position="386"/>
        <end position="511"/>
    </location>
</feature>
<sequence>MASWLRNVQEKLENVASSIDRVVQEAASEVTMNPEVEIEVEKQKCSEAERQLLIEQKKSDDLQKRVEELEEQLYSTNIENDAIKERFQQMISARDEQIKRYERELEHLRNWQPQDEDDSDDKLTRLKEENAKLRKEIAEWKKVARESSPGSSDTTKIKELQDEIRRLKEKHTEELADITYSNQQMIAEVRQEYESLVQKIKENHSPVPHLSHKNETFKINEEFMRSMSVSLDEIKEENVQLTGQIQELEERIYNLMHRLEKQKTPIPQNAEIQTEFENTSSEKEVELNHEIERLKAINAEMAVAYNDLNSEFETHKTEHGTVMHANSDLVARIDALKASLIEYEERYELCKGEHMKTVSQLEKLTADFERLRSNFQITKRSSDQNEEKMSQEMLQLKEALEKTKTDRDNFRTEVKSFRDSVSSISSELDRLRDNNRKVMEDNVKLAESLSRHESVHEMLKESNEELARFRESLTALQQEHKEKINHLESEKAELEERILELEDQLNASTNWETTDASFSANTTQTEALSQSFTANTQTELEIFEPRQKEVLEEEIKRDVQLEKYKTMVESTLGSSTTEVVDLEASLHKGHKKLRNMSETESSNNGSQSGWDKIESEQFAEAAISESSGSETSISASKVFPDSCVEAQISPSQVSPTVSSTSTNEETHDEAKEAQITELKIKISDLEQQWNRLNEEAAEKEKNLKTSSFALLDIQHILQNLGAELDENLHKENETHESPDLLLLRQVGILQEQIEKIPRIMDEENKQKMDYYKQLEELNSVNEELISRLEKIQTELDAKNGVLAKATNEKETIGKELEFLRDHVKTMEEVTNREVLAFEEKEAELLEKIRVLDGKIQTDNQNFSQVQTQYQQQLSELQSKLAGFELENKHFHEESTHNENNRNEIENMKTNLSSLAQENYQLLQEVTRKDKTLETILTSLKNLQQLLHNLGASSIYEEEVLEENAEIDLVIERYLAGLHEQIEKLQKIVYDKHKESVEYYNKMQEFSSSYENQSKQLVSIQEQLAQSNTKLAMSYEEKEKAAKELGRLREHLLQMEDMSTKEAIAAEERETELRKRIRELEERSSAVSDTVVQSENFYQQQVSELSARLSTLEDEYMKLQERVLEKEKSLTDTSKSLSNLQLVLRDLGADHEKEIKQYDDDLDMLKEELNHLTKELEEFKTREAQLIENRRFHEDTVALLKEEIARKEKVIDELENQLEESNPVSSTQSVTSLASGATHGTTSTYKIDDVTLRSLFLSYLTADRDKQPEIAMVMSSILGYTQDEQGRIQKSLLSGDRSWFSFIRSSIHQPGTANANVASLTEQFVRFLEQESRVAHQHATLPVQSDSNTAIELNEPISSSETKPYDLKSILEDTEANEASA</sequence>
<feature type="compositionally biased region" description="Polar residues" evidence="5">
    <location>
        <begin position="596"/>
        <end position="609"/>
    </location>
</feature>
<feature type="coiled-coil region" evidence="4">
    <location>
        <begin position="866"/>
        <end position="924"/>
    </location>
</feature>
<protein>
    <submittedName>
        <fullName evidence="8">GRIP domain-containing protein</fullName>
    </submittedName>
</protein>
<evidence type="ECO:0000256" key="2">
    <source>
        <dbReference type="ARBA" id="ARBA00023034"/>
    </source>
</evidence>
<feature type="region of interest" description="Disordered" evidence="5">
    <location>
        <begin position="1217"/>
        <end position="1237"/>
    </location>
</feature>
<evidence type="ECO:0000313" key="7">
    <source>
        <dbReference type="Proteomes" id="UP000887540"/>
    </source>
</evidence>
<feature type="compositionally biased region" description="Acidic residues" evidence="5">
    <location>
        <begin position="1371"/>
        <end position="1380"/>
    </location>
</feature>
<dbReference type="Gene3D" id="1.10.287.1490">
    <property type="match status" value="1"/>
</dbReference>
<comment type="subcellular location">
    <subcellularLocation>
        <location evidence="1">Golgi apparatus</location>
    </subcellularLocation>
</comment>
<accession>A0A914BUQ8</accession>
<feature type="compositionally biased region" description="Polar residues" evidence="5">
    <location>
        <begin position="1218"/>
        <end position="1237"/>
    </location>
</feature>
<dbReference type="GO" id="GO:0005794">
    <property type="term" value="C:Golgi apparatus"/>
    <property type="evidence" value="ECO:0007669"/>
    <property type="project" value="UniProtKB-SubCell"/>
</dbReference>
<feature type="region of interest" description="Disordered" evidence="5">
    <location>
        <begin position="647"/>
        <end position="671"/>
    </location>
</feature>
<evidence type="ECO:0000259" key="6">
    <source>
        <dbReference type="PROSITE" id="PS50913"/>
    </source>
</evidence>
<dbReference type="WBParaSite" id="ACRNAN_Path_1038.g3978.t1">
    <property type="protein sequence ID" value="ACRNAN_Path_1038.g3978.t1"/>
    <property type="gene ID" value="ACRNAN_Path_1038.g3978"/>
</dbReference>
<feature type="coiled-coil region" evidence="4">
    <location>
        <begin position="291"/>
        <end position="353"/>
    </location>
</feature>
<keyword evidence="3 4" id="KW-0175">Coiled coil</keyword>
<dbReference type="PANTHER" id="PTHR18921:SF2">
    <property type="entry name" value="THYROID RECEPTOR-INTERACTING PROTEIN 11"/>
    <property type="match status" value="1"/>
</dbReference>
<evidence type="ECO:0000256" key="1">
    <source>
        <dbReference type="ARBA" id="ARBA00004555"/>
    </source>
</evidence>
<dbReference type="GO" id="GO:0007030">
    <property type="term" value="P:Golgi organization"/>
    <property type="evidence" value="ECO:0007669"/>
    <property type="project" value="TreeGrafter"/>
</dbReference>
<feature type="region of interest" description="Disordered" evidence="5">
    <location>
        <begin position="589"/>
        <end position="610"/>
    </location>
</feature>
<dbReference type="GO" id="GO:0006888">
    <property type="term" value="P:endoplasmic reticulum to Golgi vesicle-mediated transport"/>
    <property type="evidence" value="ECO:0007669"/>
    <property type="project" value="TreeGrafter"/>
</dbReference>
<dbReference type="Proteomes" id="UP000887540">
    <property type="component" value="Unplaced"/>
</dbReference>
<organism evidence="7 8">
    <name type="scientific">Acrobeloides nanus</name>
    <dbReference type="NCBI Taxonomy" id="290746"/>
    <lineage>
        <taxon>Eukaryota</taxon>
        <taxon>Metazoa</taxon>
        <taxon>Ecdysozoa</taxon>
        <taxon>Nematoda</taxon>
        <taxon>Chromadorea</taxon>
        <taxon>Rhabditida</taxon>
        <taxon>Tylenchina</taxon>
        <taxon>Cephalobomorpha</taxon>
        <taxon>Cephaloboidea</taxon>
        <taxon>Cephalobidae</taxon>
        <taxon>Acrobeloides</taxon>
    </lineage>
</organism>
<dbReference type="InterPro" id="IPR000237">
    <property type="entry name" value="GRIP_dom"/>
</dbReference>
<feature type="coiled-coil region" evidence="4">
    <location>
        <begin position="760"/>
        <end position="822"/>
    </location>
</feature>
<feature type="coiled-coil region" evidence="4">
    <location>
        <begin position="5"/>
        <end position="177"/>
    </location>
</feature>
<dbReference type="GO" id="GO:0031267">
    <property type="term" value="F:small GTPase binding"/>
    <property type="evidence" value="ECO:0007669"/>
    <property type="project" value="TreeGrafter"/>
</dbReference>
<evidence type="ECO:0000256" key="4">
    <source>
        <dbReference type="SAM" id="Coils"/>
    </source>
</evidence>
<keyword evidence="7" id="KW-1185">Reference proteome</keyword>
<evidence type="ECO:0000313" key="8">
    <source>
        <dbReference type="WBParaSite" id="ACRNAN_Path_1038.g3978.t1"/>
    </source>
</evidence>
<evidence type="ECO:0000256" key="5">
    <source>
        <dbReference type="SAM" id="MobiDB-lite"/>
    </source>
</evidence>